<keyword evidence="2" id="KW-1185">Reference proteome</keyword>
<organism evidence="1 2">
    <name type="scientific">Neisseria shayeganii 871</name>
    <dbReference type="NCBI Taxonomy" id="1032488"/>
    <lineage>
        <taxon>Bacteria</taxon>
        <taxon>Pseudomonadati</taxon>
        <taxon>Pseudomonadota</taxon>
        <taxon>Betaproteobacteria</taxon>
        <taxon>Neisseriales</taxon>
        <taxon>Neisseriaceae</taxon>
        <taxon>Neisseria</taxon>
    </lineage>
</organism>
<dbReference type="RefSeq" id="WP_009120037.1">
    <property type="nucleotide sequence ID" value="NZ_JH164926.1"/>
</dbReference>
<dbReference type="SUPFAM" id="SSF51735">
    <property type="entry name" value="NAD(P)-binding Rossmann-fold domains"/>
    <property type="match status" value="1"/>
</dbReference>
<gene>
    <name evidence="1" type="ORF">HMPREF9371_2352</name>
</gene>
<dbReference type="PANTHER" id="PTHR43431">
    <property type="entry name" value="OXIDOREDUCTASE, SHORT CHAIN DEHYDROGENASE/REDUCTASE FAMILY (AFU_ORTHOLOGUE AFUA_5G14000)"/>
    <property type="match status" value="1"/>
</dbReference>
<evidence type="ECO:0000313" key="2">
    <source>
        <dbReference type="Proteomes" id="UP000003019"/>
    </source>
</evidence>
<dbReference type="PANTHER" id="PTHR43431:SF1">
    <property type="entry name" value="OS08G0476300 PROTEIN"/>
    <property type="match status" value="1"/>
</dbReference>
<sequence>MAKTLIIFGYGSGISAAMARHFGREGFAVALVARNEKRLATAVADLQAMGITAQAFAADLAEMAAAQSVVGKVRSAMGNINVLHWNAYTDIEGSLLDTPAATLQESLNVRVVSFIAAVQAALPDLQASGGAVLATGGIMAQDLPAINDFAQNLGALAVSVAAQHKATALLSRSLAPHGVYAGEIIVNGFVHGSAGAAGETASVYPADVAERFWQMYCQRSSAVEIIGAMV</sequence>
<dbReference type="Gene3D" id="3.40.50.720">
    <property type="entry name" value="NAD(P)-binding Rossmann-like Domain"/>
    <property type="match status" value="1"/>
</dbReference>
<dbReference type="AlphaFoldDB" id="G4CL61"/>
<name>G4CL61_9NEIS</name>
<accession>G4CL61</accession>
<dbReference type="Proteomes" id="UP000003019">
    <property type="component" value="Unassembled WGS sequence"/>
</dbReference>
<dbReference type="PATRIC" id="fig|1032488.3.peg.2222"/>
<dbReference type="STRING" id="1032488.HMPREF9371_2352"/>
<dbReference type="InterPro" id="IPR002347">
    <property type="entry name" value="SDR_fam"/>
</dbReference>
<dbReference type="HOGENOM" id="CLU_010194_17_2_4"/>
<reference evidence="1 2" key="1">
    <citation type="submission" date="2011-05" db="EMBL/GenBank/DDBJ databases">
        <authorList>
            <person name="Muzny D."/>
            <person name="Qin X."/>
            <person name="Deng J."/>
            <person name="Jiang H."/>
            <person name="Liu Y."/>
            <person name="Qu J."/>
            <person name="Song X.-Z."/>
            <person name="Zhang L."/>
            <person name="Thornton R."/>
            <person name="Coyle M."/>
            <person name="Francisco L."/>
            <person name="Jackson L."/>
            <person name="Javaid M."/>
            <person name="Korchina V."/>
            <person name="Kovar C."/>
            <person name="Mata R."/>
            <person name="Mathew T."/>
            <person name="Ngo R."/>
            <person name="Nguyen L."/>
            <person name="Nguyen N."/>
            <person name="Okwuonu G."/>
            <person name="Ongeri F."/>
            <person name="Pham C."/>
            <person name="Simmons D."/>
            <person name="Wilczek-Boney K."/>
            <person name="Hale W."/>
            <person name="Jakkamsetti A."/>
            <person name="Pham P."/>
            <person name="Ruth R."/>
            <person name="San Lucas F."/>
            <person name="Warren J."/>
            <person name="Zhang J."/>
            <person name="Zhao Z."/>
            <person name="Zhou C."/>
            <person name="Zhu D."/>
            <person name="Lee S."/>
            <person name="Bess C."/>
            <person name="Blankenburg K."/>
            <person name="Forbes L."/>
            <person name="Fu Q."/>
            <person name="Gubbala S."/>
            <person name="Hirani K."/>
            <person name="Jayaseelan J.C."/>
            <person name="Lara F."/>
            <person name="Munidasa M."/>
            <person name="Palculict T."/>
            <person name="Patil S."/>
            <person name="Pu L.-L."/>
            <person name="Saada N."/>
            <person name="Tang L."/>
            <person name="Weissenberger G."/>
            <person name="Zhu Y."/>
            <person name="Hemphill L."/>
            <person name="Shang Y."/>
            <person name="Youmans B."/>
            <person name="Ayvaz T."/>
            <person name="Ross M."/>
            <person name="Santibanez J."/>
            <person name="Aqrawi P."/>
            <person name="Gross S."/>
            <person name="Joshi V."/>
            <person name="Fowler G."/>
            <person name="Nazareth L."/>
            <person name="Reid J."/>
            <person name="Worley K."/>
            <person name="Petrosino J."/>
            <person name="Highlander S."/>
            <person name="Gibbs R."/>
        </authorList>
    </citation>
    <scope>NUCLEOTIDE SEQUENCE [LARGE SCALE GENOMIC DNA]</scope>
    <source>
        <strain evidence="1 2">871</strain>
    </source>
</reference>
<dbReference type="InterPro" id="IPR036291">
    <property type="entry name" value="NAD(P)-bd_dom_sf"/>
</dbReference>
<dbReference type="EMBL" id="AGAY01000079">
    <property type="protein sequence ID" value="EGY51443.1"/>
    <property type="molecule type" value="Genomic_DNA"/>
</dbReference>
<comment type="caution">
    <text evidence="1">The sequence shown here is derived from an EMBL/GenBank/DDBJ whole genome shotgun (WGS) entry which is preliminary data.</text>
</comment>
<dbReference type="OrthoDB" id="5513072at2"/>
<proteinExistence type="predicted"/>
<dbReference type="Pfam" id="PF00106">
    <property type="entry name" value="adh_short"/>
    <property type="match status" value="1"/>
</dbReference>
<protein>
    <submittedName>
        <fullName evidence="1">Short-chain dehydrogenase/reductase SDR</fullName>
    </submittedName>
</protein>
<evidence type="ECO:0000313" key="1">
    <source>
        <dbReference type="EMBL" id="EGY51443.1"/>
    </source>
</evidence>